<sequence>GVIGNKILSEGFEVNTPGKTNSSNARFYNRAQPSEGMNFENANDVMTFYNTYGRNVGSYSSRGYNPATCAAHALGVAWATYVEYLAHHPTNAVHASDAVDAFPIGDASDAADASPTSDASDAADASPTVDASDAADASDAINVAPTAMVVEVQFHSGGLSGVHSC</sequence>
<gene>
    <name evidence="2" type="ORF">Taro_054159</name>
</gene>
<dbReference type="AlphaFoldDB" id="A0A843XQ93"/>
<protein>
    <submittedName>
        <fullName evidence="2">Uncharacterized protein</fullName>
    </submittedName>
</protein>
<keyword evidence="3" id="KW-1185">Reference proteome</keyword>
<comment type="caution">
    <text evidence="2">The sequence shown here is derived from an EMBL/GenBank/DDBJ whole genome shotgun (WGS) entry which is preliminary data.</text>
</comment>
<evidence type="ECO:0000256" key="1">
    <source>
        <dbReference type="SAM" id="MobiDB-lite"/>
    </source>
</evidence>
<feature type="region of interest" description="Disordered" evidence="1">
    <location>
        <begin position="108"/>
        <end position="131"/>
    </location>
</feature>
<reference evidence="2" key="1">
    <citation type="submission" date="2017-07" db="EMBL/GenBank/DDBJ databases">
        <title>Taro Niue Genome Assembly and Annotation.</title>
        <authorList>
            <person name="Atibalentja N."/>
            <person name="Keating K."/>
            <person name="Fields C.J."/>
        </authorList>
    </citation>
    <scope>NUCLEOTIDE SEQUENCE</scope>
    <source>
        <strain evidence="2">Niue_2</strain>
        <tissue evidence="2">Leaf</tissue>
    </source>
</reference>
<dbReference type="EMBL" id="NMUH01010625">
    <property type="protein sequence ID" value="MQM21125.1"/>
    <property type="molecule type" value="Genomic_DNA"/>
</dbReference>
<proteinExistence type="predicted"/>
<name>A0A843XQ93_COLES</name>
<feature type="non-terminal residue" evidence="2">
    <location>
        <position position="1"/>
    </location>
</feature>
<evidence type="ECO:0000313" key="2">
    <source>
        <dbReference type="EMBL" id="MQM21125.1"/>
    </source>
</evidence>
<dbReference type="Proteomes" id="UP000652761">
    <property type="component" value="Unassembled WGS sequence"/>
</dbReference>
<organism evidence="2 3">
    <name type="scientific">Colocasia esculenta</name>
    <name type="common">Wild taro</name>
    <name type="synonym">Arum esculentum</name>
    <dbReference type="NCBI Taxonomy" id="4460"/>
    <lineage>
        <taxon>Eukaryota</taxon>
        <taxon>Viridiplantae</taxon>
        <taxon>Streptophyta</taxon>
        <taxon>Embryophyta</taxon>
        <taxon>Tracheophyta</taxon>
        <taxon>Spermatophyta</taxon>
        <taxon>Magnoliopsida</taxon>
        <taxon>Liliopsida</taxon>
        <taxon>Araceae</taxon>
        <taxon>Aroideae</taxon>
        <taxon>Colocasieae</taxon>
        <taxon>Colocasia</taxon>
    </lineage>
</organism>
<accession>A0A843XQ93</accession>
<evidence type="ECO:0000313" key="3">
    <source>
        <dbReference type="Proteomes" id="UP000652761"/>
    </source>
</evidence>